<gene>
    <name evidence="2" type="ORF">H8R02_29195</name>
</gene>
<sequence length="326" mass="35257">MPRRPAKQDEDGIIHLMDLADATSAKSSSLLTGQNHALELAVGGAPLAEVLEVLVHTAETQSEGSFAGSILLMSEDGKHLLHGAAPSLPDAYNAAIDGIAIGPRVGSCGTAAHFGHAIYVTDIARDPLWADFRDLALQHGLRACWSTPIVAKDNSVLGTLAIYYREPRGPSESDREMVKLIGNTAALVIENARLHARLHDENYRARLAADAGGIGFFTWEVTSDLVSWQNERPYEIFGIDRSEPPINAQRFVTEFLEAEDQEPFAAAVARALEGGTSFRFAGRIRRKSDGAIRRVEFTGQVDPEARQRGVDRVVGIAADVTARQPA</sequence>
<keyword evidence="3" id="KW-1185">Reference proteome</keyword>
<dbReference type="SUPFAM" id="SSF55781">
    <property type="entry name" value="GAF domain-like"/>
    <property type="match status" value="1"/>
</dbReference>
<dbReference type="Proteomes" id="UP000596827">
    <property type="component" value="Unassembled WGS sequence"/>
</dbReference>
<dbReference type="Pfam" id="PF08447">
    <property type="entry name" value="PAS_3"/>
    <property type="match status" value="1"/>
</dbReference>
<evidence type="ECO:0000313" key="3">
    <source>
        <dbReference type="Proteomes" id="UP000596827"/>
    </source>
</evidence>
<organism evidence="2 3">
    <name type="scientific">Ramlibacter albus</name>
    <dbReference type="NCBI Taxonomy" id="2079448"/>
    <lineage>
        <taxon>Bacteria</taxon>
        <taxon>Pseudomonadati</taxon>
        <taxon>Pseudomonadota</taxon>
        <taxon>Betaproteobacteria</taxon>
        <taxon>Burkholderiales</taxon>
        <taxon>Comamonadaceae</taxon>
        <taxon>Ramlibacter</taxon>
    </lineage>
</organism>
<dbReference type="AlphaFoldDB" id="A0A923MDX0"/>
<comment type="caution">
    <text evidence="2">The sequence shown here is derived from an EMBL/GenBank/DDBJ whole genome shotgun (WGS) entry which is preliminary data.</text>
</comment>
<dbReference type="InterPro" id="IPR035965">
    <property type="entry name" value="PAS-like_dom_sf"/>
</dbReference>
<dbReference type="InterPro" id="IPR003018">
    <property type="entry name" value="GAF"/>
</dbReference>
<evidence type="ECO:0000259" key="1">
    <source>
        <dbReference type="SMART" id="SM00065"/>
    </source>
</evidence>
<dbReference type="Pfam" id="PF13185">
    <property type="entry name" value="GAF_2"/>
    <property type="match status" value="1"/>
</dbReference>
<reference evidence="2" key="1">
    <citation type="submission" date="2020-08" db="EMBL/GenBank/DDBJ databases">
        <title>Ramlibacter sp. GTP1 16S ribosomal RNA gene genome sequencing and assembly.</title>
        <authorList>
            <person name="Kang M."/>
        </authorList>
    </citation>
    <scope>NUCLEOTIDE SEQUENCE</scope>
    <source>
        <strain evidence="2">GTP1</strain>
    </source>
</reference>
<dbReference type="InterPro" id="IPR013655">
    <property type="entry name" value="PAS_fold_3"/>
</dbReference>
<dbReference type="SUPFAM" id="SSF55785">
    <property type="entry name" value="PYP-like sensor domain (PAS domain)"/>
    <property type="match status" value="1"/>
</dbReference>
<feature type="domain" description="GAF" evidence="1">
    <location>
        <begin position="46"/>
        <end position="199"/>
    </location>
</feature>
<dbReference type="InterPro" id="IPR029016">
    <property type="entry name" value="GAF-like_dom_sf"/>
</dbReference>
<dbReference type="EMBL" id="JACORU010000019">
    <property type="protein sequence ID" value="MBC5768573.1"/>
    <property type="molecule type" value="Genomic_DNA"/>
</dbReference>
<dbReference type="Gene3D" id="3.30.450.20">
    <property type="entry name" value="PAS domain"/>
    <property type="match status" value="1"/>
</dbReference>
<dbReference type="SMART" id="SM00065">
    <property type="entry name" value="GAF"/>
    <property type="match status" value="1"/>
</dbReference>
<name>A0A923MDX0_9BURK</name>
<proteinExistence type="predicted"/>
<dbReference type="InterPro" id="IPR000014">
    <property type="entry name" value="PAS"/>
</dbReference>
<accession>A0A923MDX0</accession>
<dbReference type="Gene3D" id="3.30.450.40">
    <property type="match status" value="1"/>
</dbReference>
<protein>
    <submittedName>
        <fullName evidence="2">GAF domain-containing protein</fullName>
    </submittedName>
</protein>
<dbReference type="CDD" id="cd00130">
    <property type="entry name" value="PAS"/>
    <property type="match status" value="1"/>
</dbReference>
<evidence type="ECO:0000313" key="2">
    <source>
        <dbReference type="EMBL" id="MBC5768573.1"/>
    </source>
</evidence>